<organism evidence="1 2">
    <name type="scientific">Papilio machaon</name>
    <name type="common">Old World swallowtail butterfly</name>
    <dbReference type="NCBI Taxonomy" id="76193"/>
    <lineage>
        <taxon>Eukaryota</taxon>
        <taxon>Metazoa</taxon>
        <taxon>Ecdysozoa</taxon>
        <taxon>Arthropoda</taxon>
        <taxon>Hexapoda</taxon>
        <taxon>Insecta</taxon>
        <taxon>Pterygota</taxon>
        <taxon>Neoptera</taxon>
        <taxon>Endopterygota</taxon>
        <taxon>Lepidoptera</taxon>
        <taxon>Glossata</taxon>
        <taxon>Ditrysia</taxon>
        <taxon>Papilionoidea</taxon>
        <taxon>Papilionidae</taxon>
        <taxon>Papilioninae</taxon>
        <taxon>Papilio</taxon>
    </lineage>
</organism>
<evidence type="ECO:0000313" key="2">
    <source>
        <dbReference type="Proteomes" id="UP000053240"/>
    </source>
</evidence>
<reference evidence="1 2" key="1">
    <citation type="journal article" date="2015" name="Nat. Commun.">
        <title>Outbred genome sequencing and CRISPR/Cas9 gene editing in butterflies.</title>
        <authorList>
            <person name="Li X."/>
            <person name="Fan D."/>
            <person name="Zhang W."/>
            <person name="Liu G."/>
            <person name="Zhang L."/>
            <person name="Zhao L."/>
            <person name="Fang X."/>
            <person name="Chen L."/>
            <person name="Dong Y."/>
            <person name="Chen Y."/>
            <person name="Ding Y."/>
            <person name="Zhao R."/>
            <person name="Feng M."/>
            <person name="Zhu Y."/>
            <person name="Feng Y."/>
            <person name="Jiang X."/>
            <person name="Zhu D."/>
            <person name="Xiang H."/>
            <person name="Feng X."/>
            <person name="Li S."/>
            <person name="Wang J."/>
            <person name="Zhang G."/>
            <person name="Kronforst M.R."/>
            <person name="Wang W."/>
        </authorList>
    </citation>
    <scope>NUCLEOTIDE SEQUENCE [LARGE SCALE GENOMIC DNA]</scope>
    <source>
        <strain evidence="1">Ya'a_city_454_Pm</strain>
        <tissue evidence="1">Whole body</tissue>
    </source>
</reference>
<accession>A0A194QLU1</accession>
<proteinExistence type="predicted"/>
<evidence type="ECO:0000313" key="1">
    <source>
        <dbReference type="EMBL" id="KPJ05930.1"/>
    </source>
</evidence>
<dbReference type="Proteomes" id="UP000053240">
    <property type="component" value="Unassembled WGS sequence"/>
</dbReference>
<dbReference type="InParanoid" id="A0A194QLU1"/>
<dbReference type="AlphaFoldDB" id="A0A194QLU1"/>
<gene>
    <name evidence="1" type="ORF">RR48_14372</name>
</gene>
<protein>
    <submittedName>
        <fullName evidence="1">Uncharacterized protein</fullName>
    </submittedName>
</protein>
<name>A0A194QLU1_PAPMA</name>
<dbReference type="EMBL" id="KQ461198">
    <property type="protein sequence ID" value="KPJ05930.1"/>
    <property type="molecule type" value="Genomic_DNA"/>
</dbReference>
<keyword evidence="2" id="KW-1185">Reference proteome</keyword>
<sequence>MLVQYTRAKSNSIMFLTIQTRGRPQMLLENVSVLVVEEHFDIRCPSPPTTCHI</sequence>